<gene>
    <name evidence="1" type="ORF">ONZ51_g5101</name>
</gene>
<evidence type="ECO:0000313" key="2">
    <source>
        <dbReference type="Proteomes" id="UP001215151"/>
    </source>
</evidence>
<proteinExistence type="predicted"/>
<dbReference type="EMBL" id="JAPEVG010000106">
    <property type="protein sequence ID" value="KAJ8482829.1"/>
    <property type="molecule type" value="Genomic_DNA"/>
</dbReference>
<reference evidence="1" key="1">
    <citation type="submission" date="2022-11" db="EMBL/GenBank/DDBJ databases">
        <title>Genome Sequence of Cubamyces cubensis.</title>
        <authorList>
            <person name="Buettner E."/>
        </authorList>
    </citation>
    <scope>NUCLEOTIDE SEQUENCE</scope>
    <source>
        <strain evidence="1">MPL-01</strain>
    </source>
</reference>
<name>A0AAD7TUL4_9APHY</name>
<organism evidence="1 2">
    <name type="scientific">Trametes cubensis</name>
    <dbReference type="NCBI Taxonomy" id="1111947"/>
    <lineage>
        <taxon>Eukaryota</taxon>
        <taxon>Fungi</taxon>
        <taxon>Dikarya</taxon>
        <taxon>Basidiomycota</taxon>
        <taxon>Agaricomycotina</taxon>
        <taxon>Agaricomycetes</taxon>
        <taxon>Polyporales</taxon>
        <taxon>Polyporaceae</taxon>
        <taxon>Trametes</taxon>
    </lineage>
</organism>
<dbReference type="AlphaFoldDB" id="A0AAD7TUL4"/>
<sequence length="166" mass="18491">MIAVTAPNSEEQYVELLTTLLNGFQSSGAADEPTDDEIAKYLLEADNEGAYAELTGTHIVETEFFPNHTVEMTKGTKYNKRLFEGTSIDSWQRKSKGILVQSKQMYGCKFLAVDGFQPVKFPALKFMIIFFYAPGEHKYSVFVGRSASAGGVVFTKGHGTFYDVWT</sequence>
<protein>
    <submittedName>
        <fullName evidence="1">Uncharacterized protein</fullName>
    </submittedName>
</protein>
<evidence type="ECO:0000313" key="1">
    <source>
        <dbReference type="EMBL" id="KAJ8482829.1"/>
    </source>
</evidence>
<keyword evidence="2" id="KW-1185">Reference proteome</keyword>
<accession>A0AAD7TUL4</accession>
<dbReference type="Proteomes" id="UP001215151">
    <property type="component" value="Unassembled WGS sequence"/>
</dbReference>
<comment type="caution">
    <text evidence="1">The sequence shown here is derived from an EMBL/GenBank/DDBJ whole genome shotgun (WGS) entry which is preliminary data.</text>
</comment>